<accession>Q12M09</accession>
<reference evidence="2 3" key="1">
    <citation type="submission" date="2006-03" db="EMBL/GenBank/DDBJ databases">
        <title>Complete sequence of Shewanella denitrificans OS217.</title>
        <authorList>
            <consortium name="US DOE Joint Genome Institute"/>
            <person name="Copeland A."/>
            <person name="Lucas S."/>
            <person name="Lapidus A."/>
            <person name="Barry K."/>
            <person name="Detter J.C."/>
            <person name="Glavina del Rio T."/>
            <person name="Hammon N."/>
            <person name="Israni S."/>
            <person name="Dalin E."/>
            <person name="Tice H."/>
            <person name="Pitluck S."/>
            <person name="Brettin T."/>
            <person name="Bruce D."/>
            <person name="Han C."/>
            <person name="Tapia R."/>
            <person name="Gilna P."/>
            <person name="Kiss H."/>
            <person name="Schmutz J."/>
            <person name="Larimer F."/>
            <person name="Land M."/>
            <person name="Hauser L."/>
            <person name="Kyrpides N."/>
            <person name="Lykidis A."/>
            <person name="Richardson P."/>
        </authorList>
    </citation>
    <scope>NUCLEOTIDE SEQUENCE [LARGE SCALE GENOMIC DNA]</scope>
    <source>
        <strain evidence="3">OS217 / ATCC BAA-1090 / DSM 15013</strain>
    </source>
</reference>
<dbReference type="Gene3D" id="3.30.70.100">
    <property type="match status" value="1"/>
</dbReference>
<gene>
    <name evidence="2" type="ordered locus">Sden_2237</name>
</gene>
<sequence>MIAVIFEVVPTVEGKSEYLHVAQEMRKYLEGRKGLISIERFQSLTDDGKVLSLSFWEDIDSITHWRNQMAHSIAAESGIIPLMFKSYRIRIAEVFQDHSEMLEQEA</sequence>
<dbReference type="HOGENOM" id="CLU_127039_0_1_6"/>
<keyword evidence="3" id="KW-1185">Reference proteome</keyword>
<organism evidence="2 3">
    <name type="scientific">Shewanella denitrificans (strain OS217 / ATCC BAA-1090 / DSM 15013)</name>
    <dbReference type="NCBI Taxonomy" id="318161"/>
    <lineage>
        <taxon>Bacteria</taxon>
        <taxon>Pseudomonadati</taxon>
        <taxon>Pseudomonadota</taxon>
        <taxon>Gammaproteobacteria</taxon>
        <taxon>Alteromonadales</taxon>
        <taxon>Shewanellaceae</taxon>
        <taxon>Shewanella</taxon>
    </lineage>
</organism>
<evidence type="ECO:0000313" key="3">
    <source>
        <dbReference type="Proteomes" id="UP000001982"/>
    </source>
</evidence>
<feature type="domain" description="ABM" evidence="1">
    <location>
        <begin position="2"/>
        <end position="91"/>
    </location>
</feature>
<dbReference type="AlphaFoldDB" id="Q12M09"/>
<dbReference type="PROSITE" id="PS51725">
    <property type="entry name" value="ABM"/>
    <property type="match status" value="1"/>
</dbReference>
<dbReference type="eggNOG" id="COG2329">
    <property type="taxonomic scope" value="Bacteria"/>
</dbReference>
<dbReference type="EMBL" id="CP000302">
    <property type="protein sequence ID" value="ABE55517.1"/>
    <property type="molecule type" value="Genomic_DNA"/>
</dbReference>
<dbReference type="STRING" id="318161.Sden_2237"/>
<evidence type="ECO:0000259" key="1">
    <source>
        <dbReference type="PROSITE" id="PS51725"/>
    </source>
</evidence>
<dbReference type="RefSeq" id="WP_011496670.1">
    <property type="nucleotide sequence ID" value="NC_007954.1"/>
</dbReference>
<dbReference type="Pfam" id="PF03992">
    <property type="entry name" value="ABM"/>
    <property type="match status" value="1"/>
</dbReference>
<proteinExistence type="predicted"/>
<dbReference type="PANTHER" id="PTHR37811:SF2">
    <property type="entry name" value="ABM DOMAIN-CONTAINING PROTEIN"/>
    <property type="match status" value="1"/>
</dbReference>
<dbReference type="OrthoDB" id="9797060at2"/>
<keyword evidence="2" id="KW-0560">Oxidoreductase</keyword>
<name>Q12M09_SHEDO</name>
<dbReference type="Proteomes" id="UP000001982">
    <property type="component" value="Chromosome"/>
</dbReference>
<dbReference type="InterPro" id="IPR011008">
    <property type="entry name" value="Dimeric_a/b-barrel"/>
</dbReference>
<dbReference type="KEGG" id="sdn:Sden_2237"/>
<dbReference type="InterPro" id="IPR052936">
    <property type="entry name" value="Jasmonate_Hydroxylase-like"/>
</dbReference>
<protein>
    <submittedName>
        <fullName evidence="2">Antibiotic biosynthesis monooxygenase</fullName>
    </submittedName>
</protein>
<dbReference type="GO" id="GO:0004497">
    <property type="term" value="F:monooxygenase activity"/>
    <property type="evidence" value="ECO:0007669"/>
    <property type="project" value="UniProtKB-KW"/>
</dbReference>
<dbReference type="InterPro" id="IPR007138">
    <property type="entry name" value="ABM_dom"/>
</dbReference>
<keyword evidence="2" id="KW-0503">Monooxygenase</keyword>
<dbReference type="PANTHER" id="PTHR37811">
    <property type="entry name" value="BLL5343 PROTEIN"/>
    <property type="match status" value="1"/>
</dbReference>
<dbReference type="SUPFAM" id="SSF54909">
    <property type="entry name" value="Dimeric alpha+beta barrel"/>
    <property type="match status" value="1"/>
</dbReference>
<evidence type="ECO:0000313" key="2">
    <source>
        <dbReference type="EMBL" id="ABE55517.1"/>
    </source>
</evidence>